<organism evidence="2">
    <name type="scientific">Mytilinidion resinicola</name>
    <dbReference type="NCBI Taxonomy" id="574789"/>
    <lineage>
        <taxon>Eukaryota</taxon>
        <taxon>Fungi</taxon>
        <taxon>Dikarya</taxon>
        <taxon>Ascomycota</taxon>
        <taxon>Pezizomycotina</taxon>
        <taxon>Dothideomycetes</taxon>
        <taxon>Pleosporomycetidae</taxon>
        <taxon>Mytilinidiales</taxon>
        <taxon>Mytilinidiaceae</taxon>
        <taxon>Mytilinidion</taxon>
    </lineage>
</organism>
<dbReference type="OrthoDB" id="4156902at2759"/>
<evidence type="ECO:0000313" key="4">
    <source>
        <dbReference type="RefSeq" id="XP_033569688.1"/>
    </source>
</evidence>
<feature type="chain" id="PRO_5044628835" evidence="1">
    <location>
        <begin position="22"/>
        <end position="91"/>
    </location>
</feature>
<sequence length="91" mass="10354">MPRNPSITFTLHLILVHHCAMYDNATRAQALTLKAMNVPSDQITAITGMLERTIRDVWKRAIDRGWNPQQSLKVLDIYVQDAPRSGRPTVQ</sequence>
<protein>
    <submittedName>
        <fullName evidence="2 4">Uncharacterized protein</fullName>
    </submittedName>
</protein>
<evidence type="ECO:0000313" key="2">
    <source>
        <dbReference type="EMBL" id="KAF2802724.1"/>
    </source>
</evidence>
<feature type="signal peptide" evidence="1">
    <location>
        <begin position="1"/>
        <end position="21"/>
    </location>
</feature>
<dbReference type="AlphaFoldDB" id="A0A6A6Y3X2"/>
<dbReference type="EMBL" id="MU003721">
    <property type="protein sequence ID" value="KAF2802724.1"/>
    <property type="molecule type" value="Genomic_DNA"/>
</dbReference>
<dbReference type="RefSeq" id="XP_033569688.1">
    <property type="nucleotide sequence ID" value="XM_033716212.1"/>
</dbReference>
<accession>A0A6A6Y3X2</accession>
<reference evidence="2 4" key="1">
    <citation type="journal article" date="2020" name="Stud. Mycol.">
        <title>101 Dothideomycetes genomes: a test case for predicting lifestyles and emergence of pathogens.</title>
        <authorList>
            <person name="Haridas S."/>
            <person name="Albert R."/>
            <person name="Binder M."/>
            <person name="Bloem J."/>
            <person name="Labutti K."/>
            <person name="Salamov A."/>
            <person name="Andreopoulos B."/>
            <person name="Baker S."/>
            <person name="Barry K."/>
            <person name="Bills G."/>
            <person name="Bluhm B."/>
            <person name="Cannon C."/>
            <person name="Castanera R."/>
            <person name="Culley D."/>
            <person name="Daum C."/>
            <person name="Ezra D."/>
            <person name="Gonzalez J."/>
            <person name="Henrissat B."/>
            <person name="Kuo A."/>
            <person name="Liang C."/>
            <person name="Lipzen A."/>
            <person name="Lutzoni F."/>
            <person name="Magnuson J."/>
            <person name="Mondo S."/>
            <person name="Nolan M."/>
            <person name="Ohm R."/>
            <person name="Pangilinan J."/>
            <person name="Park H.-J."/>
            <person name="Ramirez L."/>
            <person name="Alfaro M."/>
            <person name="Sun H."/>
            <person name="Tritt A."/>
            <person name="Yoshinaga Y."/>
            <person name="Zwiers L.-H."/>
            <person name="Turgeon B."/>
            <person name="Goodwin S."/>
            <person name="Spatafora J."/>
            <person name="Crous P."/>
            <person name="Grigoriev I."/>
        </authorList>
    </citation>
    <scope>NUCLEOTIDE SEQUENCE</scope>
    <source>
        <strain evidence="2 4">CBS 304.34</strain>
    </source>
</reference>
<dbReference type="GeneID" id="54457105"/>
<keyword evidence="1" id="KW-0732">Signal</keyword>
<gene>
    <name evidence="2 4" type="ORF">BDZ99DRAFT_401121</name>
</gene>
<keyword evidence="3" id="KW-1185">Reference proteome</keyword>
<name>A0A6A6Y3X2_9PEZI</name>
<reference evidence="4" key="2">
    <citation type="submission" date="2020-04" db="EMBL/GenBank/DDBJ databases">
        <authorList>
            <consortium name="NCBI Genome Project"/>
        </authorList>
    </citation>
    <scope>NUCLEOTIDE SEQUENCE</scope>
    <source>
        <strain evidence="4">CBS 304.34</strain>
    </source>
</reference>
<evidence type="ECO:0000313" key="3">
    <source>
        <dbReference type="Proteomes" id="UP000504636"/>
    </source>
</evidence>
<proteinExistence type="predicted"/>
<dbReference type="Proteomes" id="UP000504636">
    <property type="component" value="Unplaced"/>
</dbReference>
<reference evidence="4" key="3">
    <citation type="submission" date="2025-04" db="UniProtKB">
        <authorList>
            <consortium name="RefSeq"/>
        </authorList>
    </citation>
    <scope>IDENTIFICATION</scope>
    <source>
        <strain evidence="4">CBS 304.34</strain>
    </source>
</reference>
<evidence type="ECO:0000256" key="1">
    <source>
        <dbReference type="SAM" id="SignalP"/>
    </source>
</evidence>
<feature type="non-terminal residue" evidence="2">
    <location>
        <position position="91"/>
    </location>
</feature>